<dbReference type="AlphaFoldDB" id="A0A0F9G937"/>
<proteinExistence type="predicted"/>
<gene>
    <name evidence="1" type="ORF">LCGC14_1855380</name>
</gene>
<organism evidence="1">
    <name type="scientific">marine sediment metagenome</name>
    <dbReference type="NCBI Taxonomy" id="412755"/>
    <lineage>
        <taxon>unclassified sequences</taxon>
        <taxon>metagenomes</taxon>
        <taxon>ecological metagenomes</taxon>
    </lineage>
</organism>
<dbReference type="EMBL" id="LAZR01018695">
    <property type="protein sequence ID" value="KKL95359.1"/>
    <property type="molecule type" value="Genomic_DNA"/>
</dbReference>
<sequence>MKAYVDTSTPPNGIENAEIVGIIEFPEPIAIMDNVGSCTIRTREFEGNAYIAWNTLNFRKVRIEDDSSNVIWRGYIVKKTYTHDVFTMHCMGIGIVYQWKNFTQDYILAEGKVKTVNDGAILDLKTDDEDGGDPDFTWTVDEWHLDRDVGILLYDATDHTFNTATWTCSAVAVANEETIAGNAASVNTPYDNDAYHGHDHTVANVIDMVQTLTMDGDNIPRTSAIKKIVIDWAIKIQTAGIGYAEVRIILDKDGSPYPIGNIIAMGTPLEKWGYGHVVLEDTDAELLKFLGVDNGNYDEMGGVTVETYYSDFDLDVWVDHIRVTISYDPIDYGTIMEQVDDNAASSITVTGMDWDTDTKVQADDLFKFGQNTKQILSDIGNRTGLGIYIQSTLTKYIARHYKGSMCMAVLNGICELEGLHWWEDYVNDRIVVSKEADFVDSAVDLDSTDYEWDWTFEDDGNNYYRVDVFGSASLNIHAFKEDVTIDSPQTFTIINEQIVTMDDAQEVADTKFAELKTKVPSIILTVNGIQTALTVGKTVGLTMVRPTVGADDYPIRRIQKGKRGLTGIKTILYCGMGSSPIEEQLGKTIQDNVYRSQKAHTDRLISSPLSGSAHIDWTDISGRESGAVAAVNAAGLSLAATKVITSADEDLIFIFGRAWVGYTGYNNYAGFGHRSHRTTGSYALLQVTSGATILNTVTSRSIAFAVNDITRMSMSVTVLTMSIPIAMGTNKITGCGDPVAAQDVATKAYVDNSPIYQILMAGIDGFAKSDVYGAAYTVVFSDVNAAVLSTFYVVNGGSFKVSIIHSGTGNNFGKTAGGVINISYDVAGGLET</sequence>
<comment type="caution">
    <text evidence="1">The sequence shown here is derived from an EMBL/GenBank/DDBJ whole genome shotgun (WGS) entry which is preliminary data.</text>
</comment>
<evidence type="ECO:0000313" key="1">
    <source>
        <dbReference type="EMBL" id="KKL95359.1"/>
    </source>
</evidence>
<accession>A0A0F9G937</accession>
<reference evidence="1" key="1">
    <citation type="journal article" date="2015" name="Nature">
        <title>Complex archaea that bridge the gap between prokaryotes and eukaryotes.</title>
        <authorList>
            <person name="Spang A."/>
            <person name="Saw J.H."/>
            <person name="Jorgensen S.L."/>
            <person name="Zaremba-Niedzwiedzka K."/>
            <person name="Martijn J."/>
            <person name="Lind A.E."/>
            <person name="van Eijk R."/>
            <person name="Schleper C."/>
            <person name="Guy L."/>
            <person name="Ettema T.J."/>
        </authorList>
    </citation>
    <scope>NUCLEOTIDE SEQUENCE</scope>
</reference>
<name>A0A0F9G937_9ZZZZ</name>
<protein>
    <submittedName>
        <fullName evidence="1">Uncharacterized protein</fullName>
    </submittedName>
</protein>